<dbReference type="RefSeq" id="WP_065198117.1">
    <property type="nucleotide sequence ID" value="NZ_LYVJ01000002.1"/>
</dbReference>
<keyword evidence="1" id="KW-1133">Transmembrane helix</keyword>
<organism evidence="2 3">
    <name type="scientific">Stenotrophomonas maltophilia</name>
    <name type="common">Pseudomonas maltophilia</name>
    <name type="synonym">Xanthomonas maltophilia</name>
    <dbReference type="NCBI Taxonomy" id="40324"/>
    <lineage>
        <taxon>Bacteria</taxon>
        <taxon>Pseudomonadati</taxon>
        <taxon>Pseudomonadota</taxon>
        <taxon>Gammaproteobacteria</taxon>
        <taxon>Lysobacterales</taxon>
        <taxon>Lysobacteraceae</taxon>
        <taxon>Stenotrophomonas</taxon>
        <taxon>Stenotrophomonas maltophilia group</taxon>
    </lineage>
</organism>
<evidence type="ECO:0000313" key="3">
    <source>
        <dbReference type="Proteomes" id="UP000092256"/>
    </source>
</evidence>
<evidence type="ECO:0008006" key="4">
    <source>
        <dbReference type="Google" id="ProtNLM"/>
    </source>
</evidence>
<dbReference type="OrthoDB" id="6043162at2"/>
<dbReference type="Proteomes" id="UP000092256">
    <property type="component" value="Unassembled WGS sequence"/>
</dbReference>
<feature type="transmembrane region" description="Helical" evidence="1">
    <location>
        <begin position="102"/>
        <end position="123"/>
    </location>
</feature>
<protein>
    <recommendedName>
        <fullName evidence="4">Transmembrane protein</fullName>
    </recommendedName>
</protein>
<comment type="caution">
    <text evidence="2">The sequence shown here is derived from an EMBL/GenBank/DDBJ whole genome shotgun (WGS) entry which is preliminary data.</text>
</comment>
<keyword evidence="1" id="KW-0472">Membrane</keyword>
<proteinExistence type="predicted"/>
<evidence type="ECO:0000256" key="1">
    <source>
        <dbReference type="SAM" id="Phobius"/>
    </source>
</evidence>
<evidence type="ECO:0000313" key="2">
    <source>
        <dbReference type="EMBL" id="OBU69861.1"/>
    </source>
</evidence>
<sequence length="140" mass="14833">MTIQGAPPPLPRQTLAQLQLASHLQTLKVLFYALAGFHWVAALAFLGFIGLVAGSRGLDDGAALATVYGVVALLAAVLGFVQLHTARLLSHRTGLAWCRRAAWLAVLAGPLGMALTAYAWVFLSKPDMAALFDRGDHVSV</sequence>
<dbReference type="EMBL" id="LYVJ01000002">
    <property type="protein sequence ID" value="OBU69861.1"/>
    <property type="molecule type" value="Genomic_DNA"/>
</dbReference>
<accession>A0A1A6Y520</accession>
<dbReference type="AlphaFoldDB" id="A0A1A6Y520"/>
<name>A0A1A6Y520_STEMA</name>
<gene>
    <name evidence="2" type="ORF">A9K58_04090</name>
</gene>
<keyword evidence="1" id="KW-0812">Transmembrane</keyword>
<feature type="transmembrane region" description="Helical" evidence="1">
    <location>
        <begin position="61"/>
        <end position="81"/>
    </location>
</feature>
<feature type="transmembrane region" description="Helical" evidence="1">
    <location>
        <begin position="29"/>
        <end position="55"/>
    </location>
</feature>
<reference evidence="2 3" key="1">
    <citation type="submission" date="2016-05" db="EMBL/GenBank/DDBJ databases">
        <title>Draft Genome Sequences of Stenotrophomonas maltophilia Strains Sm32COP, Sm41DVV, Sm46PAILV, SmF3, SmF22, SmSOFb1 and SmCVFa1, Isolated from Different Manures, in France.</title>
        <authorList>
            <person name="Nazaret S."/>
            <person name="Bodilis J."/>
        </authorList>
    </citation>
    <scope>NUCLEOTIDE SEQUENCE [LARGE SCALE GENOMIC DNA]</scope>
    <source>
        <strain evidence="2 3">Sm46PAILV</strain>
    </source>
</reference>